<dbReference type="PANTHER" id="PTHR14139:SF3">
    <property type="entry name" value="CALSYNTENIN-2"/>
    <property type="match status" value="1"/>
</dbReference>
<keyword evidence="2 11" id="KW-0812">Transmembrane</keyword>
<evidence type="ECO:0000256" key="6">
    <source>
        <dbReference type="ARBA" id="ARBA00022889"/>
    </source>
</evidence>
<dbReference type="GO" id="GO:0050806">
    <property type="term" value="P:positive regulation of synaptic transmission"/>
    <property type="evidence" value="ECO:0007669"/>
    <property type="project" value="TreeGrafter"/>
</dbReference>
<keyword evidence="5" id="KW-0106">Calcium</keyword>
<feature type="transmembrane region" description="Helical" evidence="11">
    <location>
        <begin position="20"/>
        <end position="44"/>
    </location>
</feature>
<dbReference type="InterPro" id="IPR045588">
    <property type="entry name" value="CLSTN_C"/>
</dbReference>
<evidence type="ECO:0000256" key="8">
    <source>
        <dbReference type="ARBA" id="ARBA00023136"/>
    </source>
</evidence>
<dbReference type="GO" id="GO:0007155">
    <property type="term" value="P:cell adhesion"/>
    <property type="evidence" value="ECO:0007669"/>
    <property type="project" value="UniProtKB-KW"/>
</dbReference>
<keyword evidence="6" id="KW-0130">Cell adhesion</keyword>
<evidence type="ECO:0000259" key="12">
    <source>
        <dbReference type="Pfam" id="PF19699"/>
    </source>
</evidence>
<keyword evidence="9" id="KW-0325">Glycoprotein</keyword>
<reference evidence="13" key="1">
    <citation type="journal article" name="BMC Genomics">
        <title>Long-read sequencing and de novo genome assembly of marine medaka (Oryzias melastigma).</title>
        <authorList>
            <person name="Liang P."/>
            <person name="Saqib H.S.A."/>
            <person name="Ni X."/>
            <person name="Shen Y."/>
        </authorList>
    </citation>
    <scope>NUCLEOTIDE SEQUENCE</scope>
    <source>
        <strain evidence="13">Bigg-433</strain>
    </source>
</reference>
<evidence type="ECO:0000256" key="10">
    <source>
        <dbReference type="SAM" id="MobiDB-lite"/>
    </source>
</evidence>
<comment type="caution">
    <text evidence="13">The sequence shown here is derived from an EMBL/GenBank/DDBJ whole genome shotgun (WGS) entry which is preliminary data.</text>
</comment>
<keyword evidence="3" id="KW-0732">Signal</keyword>
<organism evidence="13 14">
    <name type="scientific">Oryzias melastigma</name>
    <name type="common">Marine medaka</name>
    <dbReference type="NCBI Taxonomy" id="30732"/>
    <lineage>
        <taxon>Eukaryota</taxon>
        <taxon>Metazoa</taxon>
        <taxon>Chordata</taxon>
        <taxon>Craniata</taxon>
        <taxon>Vertebrata</taxon>
        <taxon>Euteleostomi</taxon>
        <taxon>Actinopterygii</taxon>
        <taxon>Neopterygii</taxon>
        <taxon>Teleostei</taxon>
        <taxon>Neoteleostei</taxon>
        <taxon>Acanthomorphata</taxon>
        <taxon>Ovalentaria</taxon>
        <taxon>Atherinomorphae</taxon>
        <taxon>Beloniformes</taxon>
        <taxon>Adrianichthyidae</taxon>
        <taxon>Oryziinae</taxon>
        <taxon>Oryzias</taxon>
    </lineage>
</organism>
<feature type="compositionally biased region" description="Acidic residues" evidence="10">
    <location>
        <begin position="79"/>
        <end position="123"/>
    </location>
</feature>
<evidence type="ECO:0000256" key="1">
    <source>
        <dbReference type="ARBA" id="ARBA00004479"/>
    </source>
</evidence>
<dbReference type="EMBL" id="WKFB01000479">
    <property type="protein sequence ID" value="KAF6721784.1"/>
    <property type="molecule type" value="Genomic_DNA"/>
</dbReference>
<keyword evidence="7 11" id="KW-1133">Transmembrane helix</keyword>
<dbReference type="PANTHER" id="PTHR14139">
    <property type="entry name" value="CALSYNTENIN"/>
    <property type="match status" value="1"/>
</dbReference>
<sequence length="146" mass="16118">MLLTAPRAGGSVSEKGGVPSAATVIIVMCIAALVVVVVLGIYHIHVTHQQEVKLEDTAKEEDESWDDSALTITVNPMENLEEPQAAEEEASEEEEEEEEEEDEEEDEDDITSAESDDSEEEVDVQLPRVQSSSKKSHSWDKTTITY</sequence>
<feature type="region of interest" description="Disordered" evidence="10">
    <location>
        <begin position="52"/>
        <end position="146"/>
    </location>
</feature>
<gene>
    <name evidence="13" type="ORF">FQA47_016283</name>
</gene>
<evidence type="ECO:0000313" key="13">
    <source>
        <dbReference type="EMBL" id="KAF6721784.1"/>
    </source>
</evidence>
<evidence type="ECO:0000256" key="2">
    <source>
        <dbReference type="ARBA" id="ARBA00022692"/>
    </source>
</evidence>
<name>A0A834F5E3_ORYME</name>
<evidence type="ECO:0000256" key="5">
    <source>
        <dbReference type="ARBA" id="ARBA00022837"/>
    </source>
</evidence>
<feature type="domain" description="Calsyntenin C-terminal" evidence="12">
    <location>
        <begin position="17"/>
        <end position="81"/>
    </location>
</feature>
<accession>A0A834F5E3</accession>
<evidence type="ECO:0000313" key="14">
    <source>
        <dbReference type="Proteomes" id="UP000646548"/>
    </source>
</evidence>
<evidence type="ECO:0000256" key="7">
    <source>
        <dbReference type="ARBA" id="ARBA00022989"/>
    </source>
</evidence>
<dbReference type="GO" id="GO:0045211">
    <property type="term" value="C:postsynaptic membrane"/>
    <property type="evidence" value="ECO:0007669"/>
    <property type="project" value="TreeGrafter"/>
</dbReference>
<comment type="subcellular location">
    <subcellularLocation>
        <location evidence="1">Membrane</location>
        <topology evidence="1">Single-pass type I membrane protein</topology>
    </subcellularLocation>
</comment>
<dbReference type="Pfam" id="PF19699">
    <property type="entry name" value="CLSTN_C"/>
    <property type="match status" value="1"/>
</dbReference>
<protein>
    <submittedName>
        <fullName evidence="13">Calsyntenin-1</fullName>
    </submittedName>
</protein>
<evidence type="ECO:0000256" key="11">
    <source>
        <dbReference type="SAM" id="Phobius"/>
    </source>
</evidence>
<evidence type="ECO:0000256" key="3">
    <source>
        <dbReference type="ARBA" id="ARBA00022729"/>
    </source>
</evidence>
<dbReference type="GO" id="GO:0051965">
    <property type="term" value="P:positive regulation of synapse assembly"/>
    <property type="evidence" value="ECO:0007669"/>
    <property type="project" value="TreeGrafter"/>
</dbReference>
<evidence type="ECO:0000256" key="4">
    <source>
        <dbReference type="ARBA" id="ARBA00022737"/>
    </source>
</evidence>
<evidence type="ECO:0000256" key="9">
    <source>
        <dbReference type="ARBA" id="ARBA00023180"/>
    </source>
</evidence>
<dbReference type="AlphaFoldDB" id="A0A834F5E3"/>
<dbReference type="Proteomes" id="UP000646548">
    <property type="component" value="Unassembled WGS sequence"/>
</dbReference>
<keyword evidence="4" id="KW-0677">Repeat</keyword>
<keyword evidence="8 11" id="KW-0472">Membrane</keyword>
<proteinExistence type="predicted"/>
<dbReference type="GO" id="GO:0009986">
    <property type="term" value="C:cell surface"/>
    <property type="evidence" value="ECO:0007669"/>
    <property type="project" value="TreeGrafter"/>
</dbReference>